<sequence length="98" mass="11929">MTERRSRVFRTFERRFTVNELIPRSRRILHGAQTNTRHLYTCTYTHMRRIEWCWSVCYTFILRIGSPFRGTMSLSQRNGHYAIKDSICHFLRQHIACF</sequence>
<dbReference type="AlphaFoldDB" id="A0A8T2QQD1"/>
<keyword evidence="2" id="KW-1185">Reference proteome</keyword>
<protein>
    <submittedName>
        <fullName evidence="1">Uncharacterized protein</fullName>
    </submittedName>
</protein>
<dbReference type="Proteomes" id="UP000825935">
    <property type="component" value="Chromosome 33"/>
</dbReference>
<evidence type="ECO:0000313" key="1">
    <source>
        <dbReference type="EMBL" id="KAH7285561.1"/>
    </source>
</evidence>
<proteinExistence type="predicted"/>
<gene>
    <name evidence="1" type="ORF">KP509_33G033700</name>
</gene>
<name>A0A8T2QQD1_CERRI</name>
<accession>A0A8T2QQD1</accession>
<dbReference type="EMBL" id="CM035438">
    <property type="protein sequence ID" value="KAH7285561.1"/>
    <property type="molecule type" value="Genomic_DNA"/>
</dbReference>
<comment type="caution">
    <text evidence="1">The sequence shown here is derived from an EMBL/GenBank/DDBJ whole genome shotgun (WGS) entry which is preliminary data.</text>
</comment>
<evidence type="ECO:0000313" key="2">
    <source>
        <dbReference type="Proteomes" id="UP000825935"/>
    </source>
</evidence>
<reference evidence="1" key="1">
    <citation type="submission" date="2021-08" db="EMBL/GenBank/DDBJ databases">
        <title>WGS assembly of Ceratopteris richardii.</title>
        <authorList>
            <person name="Marchant D.B."/>
            <person name="Chen G."/>
            <person name="Jenkins J."/>
            <person name="Shu S."/>
            <person name="Leebens-Mack J."/>
            <person name="Grimwood J."/>
            <person name="Schmutz J."/>
            <person name="Soltis P."/>
            <person name="Soltis D."/>
            <person name="Chen Z.-H."/>
        </authorList>
    </citation>
    <scope>NUCLEOTIDE SEQUENCE</scope>
    <source>
        <strain evidence="1">Whitten #5841</strain>
        <tissue evidence="1">Leaf</tissue>
    </source>
</reference>
<organism evidence="1 2">
    <name type="scientific">Ceratopteris richardii</name>
    <name type="common">Triangle waterfern</name>
    <dbReference type="NCBI Taxonomy" id="49495"/>
    <lineage>
        <taxon>Eukaryota</taxon>
        <taxon>Viridiplantae</taxon>
        <taxon>Streptophyta</taxon>
        <taxon>Embryophyta</taxon>
        <taxon>Tracheophyta</taxon>
        <taxon>Polypodiopsida</taxon>
        <taxon>Polypodiidae</taxon>
        <taxon>Polypodiales</taxon>
        <taxon>Pteridineae</taxon>
        <taxon>Pteridaceae</taxon>
        <taxon>Parkerioideae</taxon>
        <taxon>Ceratopteris</taxon>
    </lineage>
</organism>